<dbReference type="EMBL" id="CM035436">
    <property type="protein sequence ID" value="KAH7288557.1"/>
    <property type="molecule type" value="Genomic_DNA"/>
</dbReference>
<sequence>MVSRLLAHSALCAPAPVLCQGFSTPAKFSLLHGSRCGYAHHSCAAVSSTSLANYGQSKGHHQQPLAQHLPAPSTDMRQPMPIRVLLLVDHTLHCVDNQLQAVRAPALPTVHLSFLIDGHPIPIVHPLTPHDSADGTLPFAYVSAKALPMTTTMIRPSSRPTDVPSTPIMHPSAHQNSPAGPSSLFAFSEHACTSRAPAVFLHLDDLNLSADAKQPSTTISVLPPSYGHTVSLARISCLQLPTKWRPTDGRPTTDNDALREINAHDSSSLSSPLAAFLYRMPRDVFMRHVCLGELPGEPSGMHGPIDILCDASWRAHSSLSPRIHGATLRAHSGLPTDTPQRLPAASAPGSDFNKPTERLPLQEIKALTFLLSIRPIAILLNLRNSVSPTAIGRSIQHASLLTDISICKPTTSLPGKPLLTSATICVSSDSSTLEFLCNHKQAGQPLTFPGGLSATTYYSYQLADPHCEFLSQHLDVNALLAHFFGADPSKINIPTFLGASPHRIHIDYLEHVTILPLCSLALITQAQALLLPKCRFLSSIGSTATPFGPYSADSMSLISYLSTAQSTSPTPFRAVPSLCVTVGESAICAQPVHHKTSYPYVPEAEGPTNFISGSPQMPYLLFLFMDDVIVWQGHL</sequence>
<evidence type="ECO:0000256" key="1">
    <source>
        <dbReference type="SAM" id="MobiDB-lite"/>
    </source>
</evidence>
<organism evidence="2 3">
    <name type="scientific">Ceratopteris richardii</name>
    <name type="common">Triangle waterfern</name>
    <dbReference type="NCBI Taxonomy" id="49495"/>
    <lineage>
        <taxon>Eukaryota</taxon>
        <taxon>Viridiplantae</taxon>
        <taxon>Streptophyta</taxon>
        <taxon>Embryophyta</taxon>
        <taxon>Tracheophyta</taxon>
        <taxon>Polypodiopsida</taxon>
        <taxon>Polypodiidae</taxon>
        <taxon>Polypodiales</taxon>
        <taxon>Pteridineae</taxon>
        <taxon>Pteridaceae</taxon>
        <taxon>Parkerioideae</taxon>
        <taxon>Ceratopteris</taxon>
    </lineage>
</organism>
<protein>
    <submittedName>
        <fullName evidence="2">Uncharacterized protein</fullName>
    </submittedName>
</protein>
<reference evidence="2" key="1">
    <citation type="submission" date="2021-08" db="EMBL/GenBank/DDBJ databases">
        <title>WGS assembly of Ceratopteris richardii.</title>
        <authorList>
            <person name="Marchant D.B."/>
            <person name="Chen G."/>
            <person name="Jenkins J."/>
            <person name="Shu S."/>
            <person name="Leebens-Mack J."/>
            <person name="Grimwood J."/>
            <person name="Schmutz J."/>
            <person name="Soltis P."/>
            <person name="Soltis D."/>
            <person name="Chen Z.-H."/>
        </authorList>
    </citation>
    <scope>NUCLEOTIDE SEQUENCE</scope>
    <source>
        <strain evidence="2">Whitten #5841</strain>
        <tissue evidence="2">Leaf</tissue>
    </source>
</reference>
<evidence type="ECO:0000313" key="2">
    <source>
        <dbReference type="EMBL" id="KAH7288557.1"/>
    </source>
</evidence>
<dbReference type="AlphaFoldDB" id="A0A8T2QXG8"/>
<evidence type="ECO:0000313" key="3">
    <source>
        <dbReference type="Proteomes" id="UP000825935"/>
    </source>
</evidence>
<name>A0A8T2QXG8_CERRI</name>
<accession>A0A8T2QXG8</accession>
<keyword evidence="3" id="KW-1185">Reference proteome</keyword>
<feature type="region of interest" description="Disordered" evidence="1">
    <location>
        <begin position="154"/>
        <end position="177"/>
    </location>
</feature>
<proteinExistence type="predicted"/>
<comment type="caution">
    <text evidence="2">The sequence shown here is derived from an EMBL/GenBank/DDBJ whole genome shotgun (WGS) entry which is preliminary data.</text>
</comment>
<gene>
    <name evidence="2" type="ORF">KP509_31G031200</name>
</gene>
<feature type="compositionally biased region" description="Polar residues" evidence="1">
    <location>
        <begin position="154"/>
        <end position="164"/>
    </location>
</feature>
<dbReference type="Proteomes" id="UP000825935">
    <property type="component" value="Chromosome 31"/>
</dbReference>
<feature type="region of interest" description="Disordered" evidence="1">
    <location>
        <begin position="329"/>
        <end position="354"/>
    </location>
</feature>